<feature type="transmembrane region" description="Helical" evidence="10">
    <location>
        <begin position="169"/>
        <end position="186"/>
    </location>
</feature>
<keyword evidence="11" id="KW-0012">Acyltransferase</keyword>
<dbReference type="Proteomes" id="UP000252355">
    <property type="component" value="Unassembled WGS sequence"/>
</dbReference>
<dbReference type="HAMAP" id="MF_01043">
    <property type="entry name" value="PlsY"/>
    <property type="match status" value="1"/>
</dbReference>
<dbReference type="AlphaFoldDB" id="A0A367ZVF3"/>
<evidence type="ECO:0000256" key="8">
    <source>
        <dbReference type="ARBA" id="ARBA00023209"/>
    </source>
</evidence>
<evidence type="ECO:0000256" key="9">
    <source>
        <dbReference type="ARBA" id="ARBA00023264"/>
    </source>
</evidence>
<evidence type="ECO:0000256" key="6">
    <source>
        <dbReference type="ARBA" id="ARBA00023098"/>
    </source>
</evidence>
<keyword evidence="3 10" id="KW-0808">Transferase</keyword>
<dbReference type="GO" id="GO:0043772">
    <property type="term" value="F:acyl-phosphate glycerol-3-phosphate acyltransferase activity"/>
    <property type="evidence" value="ECO:0007669"/>
    <property type="project" value="UniProtKB-UniRule"/>
</dbReference>
<evidence type="ECO:0000256" key="1">
    <source>
        <dbReference type="ARBA" id="ARBA00022475"/>
    </source>
</evidence>
<dbReference type="GO" id="GO:0008654">
    <property type="term" value="P:phospholipid biosynthetic process"/>
    <property type="evidence" value="ECO:0007669"/>
    <property type="project" value="UniProtKB-UniRule"/>
</dbReference>
<evidence type="ECO:0000256" key="2">
    <source>
        <dbReference type="ARBA" id="ARBA00022516"/>
    </source>
</evidence>
<evidence type="ECO:0000256" key="4">
    <source>
        <dbReference type="ARBA" id="ARBA00022692"/>
    </source>
</evidence>
<keyword evidence="1 10" id="KW-1003">Cell membrane</keyword>
<reference evidence="11 12" key="1">
    <citation type="submission" date="2018-05" db="EMBL/GenBank/DDBJ databases">
        <title>A metagenomic window into the 2 km-deep terrestrial subsurface aquifer revealed taxonomically and functionally diverse microbial community comprising novel uncultured bacterial lineages.</title>
        <authorList>
            <person name="Kadnikov V.V."/>
            <person name="Mardanov A.V."/>
            <person name="Beletsky A.V."/>
            <person name="Banks D."/>
            <person name="Pimenov N.V."/>
            <person name="Frank Y.A."/>
            <person name="Karnachuk O.V."/>
            <person name="Ravin N.V."/>
        </authorList>
    </citation>
    <scope>NUCLEOTIDE SEQUENCE [LARGE SCALE GENOMIC DNA]</scope>
    <source>
        <strain evidence="11">BY5</strain>
    </source>
</reference>
<evidence type="ECO:0000256" key="3">
    <source>
        <dbReference type="ARBA" id="ARBA00022679"/>
    </source>
</evidence>
<feature type="transmembrane region" description="Helical" evidence="10">
    <location>
        <begin position="83"/>
        <end position="106"/>
    </location>
</feature>
<comment type="caution">
    <text evidence="11">The sequence shown here is derived from an EMBL/GenBank/DDBJ whole genome shotgun (WGS) entry which is preliminary data.</text>
</comment>
<feature type="transmembrane region" description="Helical" evidence="10">
    <location>
        <begin position="143"/>
        <end position="163"/>
    </location>
</feature>
<proteinExistence type="inferred from homology"/>
<keyword evidence="6 10" id="KW-0443">Lipid metabolism</keyword>
<comment type="pathway">
    <text evidence="10">Lipid metabolism; phospholipid metabolism.</text>
</comment>
<comment type="subunit">
    <text evidence="10">Probably interacts with PlsX.</text>
</comment>
<comment type="catalytic activity">
    <reaction evidence="10">
        <text>an acyl phosphate + sn-glycerol 3-phosphate = a 1-acyl-sn-glycero-3-phosphate + phosphate</text>
        <dbReference type="Rhea" id="RHEA:34075"/>
        <dbReference type="ChEBI" id="CHEBI:43474"/>
        <dbReference type="ChEBI" id="CHEBI:57597"/>
        <dbReference type="ChEBI" id="CHEBI:57970"/>
        <dbReference type="ChEBI" id="CHEBI:59918"/>
        <dbReference type="EC" id="2.3.1.275"/>
    </reaction>
</comment>
<evidence type="ECO:0000313" key="11">
    <source>
        <dbReference type="EMBL" id="RCK81817.1"/>
    </source>
</evidence>
<dbReference type="PANTHER" id="PTHR30309:SF0">
    <property type="entry name" value="GLYCEROL-3-PHOSPHATE ACYLTRANSFERASE-RELATED"/>
    <property type="match status" value="1"/>
</dbReference>
<comment type="similarity">
    <text evidence="10">Belongs to the PlsY family.</text>
</comment>
<dbReference type="SMART" id="SM01207">
    <property type="entry name" value="G3P_acyltransf"/>
    <property type="match status" value="1"/>
</dbReference>
<dbReference type="EMBL" id="QOQW01000001">
    <property type="protein sequence ID" value="RCK81817.1"/>
    <property type="molecule type" value="Genomic_DNA"/>
</dbReference>
<dbReference type="PANTHER" id="PTHR30309">
    <property type="entry name" value="INNER MEMBRANE PROTEIN YGIH"/>
    <property type="match status" value="1"/>
</dbReference>
<dbReference type="Pfam" id="PF02660">
    <property type="entry name" value="G3P_acyltransf"/>
    <property type="match status" value="1"/>
</dbReference>
<dbReference type="InterPro" id="IPR003811">
    <property type="entry name" value="G3P_acylTferase_PlsY"/>
</dbReference>
<sequence>MDLTYGYAFLLGYLLGAIPTAYWLGLAIYRINIFEHGSRNMGATNVHRVLGKGPFAATLTCDILKGMLPVLLAPRLAPSPAMIVPLQLVAGVAAVIGHTLSFWVGFRGGKGVATGLGVFLGLAPKSSILAMVVFLAVLVTTRYVSLGSMLAAAALPAAIYFFQEGGPEWYLVFTVFAAVVAGFIIFKHRTNIRRLVRGEELALGAGAPAAPATPATTLDDA</sequence>
<protein>
    <recommendedName>
        <fullName evidence="10">Glycerol-3-phosphate acyltransferase</fullName>
    </recommendedName>
    <alternativeName>
        <fullName evidence="10">Acyl-PO4 G3P acyltransferase</fullName>
    </alternativeName>
    <alternativeName>
        <fullName evidence="10">Acyl-phosphate--glycerol-3-phosphate acyltransferase</fullName>
    </alternativeName>
    <alternativeName>
        <fullName evidence="10">G3P acyltransferase</fullName>
        <shortName evidence="10">GPAT</shortName>
        <ecNumber evidence="10">2.3.1.275</ecNumber>
    </alternativeName>
    <alternativeName>
        <fullName evidence="10">Lysophosphatidic acid synthase</fullName>
        <shortName evidence="10">LPA synthase</shortName>
    </alternativeName>
</protein>
<evidence type="ECO:0000256" key="10">
    <source>
        <dbReference type="HAMAP-Rule" id="MF_01043"/>
    </source>
</evidence>
<evidence type="ECO:0000256" key="7">
    <source>
        <dbReference type="ARBA" id="ARBA00023136"/>
    </source>
</evidence>
<dbReference type="NCBIfam" id="TIGR00023">
    <property type="entry name" value="glycerol-3-phosphate 1-O-acyltransferase PlsY"/>
    <property type="match status" value="1"/>
</dbReference>
<keyword evidence="4 10" id="KW-0812">Transmembrane</keyword>
<evidence type="ECO:0000313" key="12">
    <source>
        <dbReference type="Proteomes" id="UP000252355"/>
    </source>
</evidence>
<feature type="transmembrane region" description="Helical" evidence="10">
    <location>
        <begin position="112"/>
        <end position="136"/>
    </location>
</feature>
<dbReference type="GO" id="GO:0005886">
    <property type="term" value="C:plasma membrane"/>
    <property type="evidence" value="ECO:0007669"/>
    <property type="project" value="UniProtKB-SubCell"/>
</dbReference>
<gene>
    <name evidence="10" type="primary">plsY</name>
    <name evidence="11" type="ORF">OZSIB_0951</name>
</gene>
<comment type="function">
    <text evidence="10">Catalyzes the transfer of an acyl group from acyl-phosphate (acyl-PO(4)) to glycerol-3-phosphate (G3P) to form lysophosphatidic acid (LPA). This enzyme utilizes acyl-phosphate as fatty acyl donor, but not acyl-CoA or acyl-ACP.</text>
</comment>
<accession>A0A367ZVF3</accession>
<keyword evidence="9 10" id="KW-1208">Phospholipid metabolism</keyword>
<organism evidence="11 12">
    <name type="scientific">Candidatus Ozemobacter sibiricus</name>
    <dbReference type="NCBI Taxonomy" id="2268124"/>
    <lineage>
        <taxon>Bacteria</taxon>
        <taxon>Candidatus Ozemobacteria</taxon>
        <taxon>Candidatus Ozemobacterales</taxon>
        <taxon>Candidatus Ozemobacteraceae</taxon>
        <taxon>Candidatus Ozemobacter</taxon>
    </lineage>
</organism>
<keyword evidence="5 10" id="KW-1133">Transmembrane helix</keyword>
<keyword evidence="2 10" id="KW-0444">Lipid biosynthesis</keyword>
<keyword evidence="8 10" id="KW-0594">Phospholipid biosynthesis</keyword>
<name>A0A367ZVF3_9BACT</name>
<comment type="subcellular location">
    <subcellularLocation>
        <location evidence="10">Cell membrane</location>
        <topology evidence="10">Multi-pass membrane protein</topology>
    </subcellularLocation>
</comment>
<feature type="transmembrane region" description="Helical" evidence="10">
    <location>
        <begin position="6"/>
        <end position="29"/>
    </location>
</feature>
<keyword evidence="7 10" id="KW-0472">Membrane</keyword>
<dbReference type="EC" id="2.3.1.275" evidence="10"/>
<dbReference type="UniPathway" id="UPA00085"/>
<evidence type="ECO:0000256" key="5">
    <source>
        <dbReference type="ARBA" id="ARBA00022989"/>
    </source>
</evidence>